<dbReference type="Proteomes" id="UP000247555">
    <property type="component" value="Unassembled WGS sequence"/>
</dbReference>
<proteinExistence type="predicted"/>
<name>A0A318KWE9_9NEIS</name>
<dbReference type="InterPro" id="IPR014710">
    <property type="entry name" value="RmlC-like_jellyroll"/>
</dbReference>
<evidence type="ECO:0000256" key="3">
    <source>
        <dbReference type="ARBA" id="ARBA00023163"/>
    </source>
</evidence>
<dbReference type="RefSeq" id="WP_110390272.1">
    <property type="nucleotide sequence ID" value="NZ_QJKI01000005.1"/>
</dbReference>
<dbReference type="Gene3D" id="2.60.120.10">
    <property type="entry name" value="Jelly Rolls"/>
    <property type="match status" value="1"/>
</dbReference>
<dbReference type="PANTHER" id="PTHR46797">
    <property type="entry name" value="HTH-TYPE TRANSCRIPTIONAL REGULATOR"/>
    <property type="match status" value="1"/>
</dbReference>
<dbReference type="Pfam" id="PF01381">
    <property type="entry name" value="HTH_3"/>
    <property type="match status" value="1"/>
</dbReference>
<dbReference type="OrthoDB" id="9810578at2"/>
<gene>
    <name evidence="5" type="ORF">DFR34_105200</name>
</gene>
<dbReference type="GO" id="GO:0003677">
    <property type="term" value="F:DNA binding"/>
    <property type="evidence" value="ECO:0007669"/>
    <property type="project" value="UniProtKB-KW"/>
</dbReference>
<dbReference type="CDD" id="cd00093">
    <property type="entry name" value="HTH_XRE"/>
    <property type="match status" value="1"/>
</dbReference>
<dbReference type="EMBL" id="QJKI01000005">
    <property type="protein sequence ID" value="PXX79996.1"/>
    <property type="molecule type" value="Genomic_DNA"/>
</dbReference>
<dbReference type="PROSITE" id="PS50943">
    <property type="entry name" value="HTH_CROC1"/>
    <property type="match status" value="1"/>
</dbReference>
<dbReference type="InterPro" id="IPR001387">
    <property type="entry name" value="Cro/C1-type_HTH"/>
</dbReference>
<organism evidence="5 6">
    <name type="scientific">Rivihabitans pingtungensis</name>
    <dbReference type="NCBI Taxonomy" id="1054498"/>
    <lineage>
        <taxon>Bacteria</taxon>
        <taxon>Pseudomonadati</taxon>
        <taxon>Pseudomonadota</taxon>
        <taxon>Betaproteobacteria</taxon>
        <taxon>Neisseriales</taxon>
        <taxon>Aquaspirillaceae</taxon>
        <taxon>Rivihabitans</taxon>
    </lineage>
</organism>
<feature type="domain" description="HTH cro/C1-type" evidence="4">
    <location>
        <begin position="16"/>
        <end position="70"/>
    </location>
</feature>
<keyword evidence="1" id="KW-0805">Transcription regulation</keyword>
<dbReference type="InterPro" id="IPR050807">
    <property type="entry name" value="TransReg_Diox_bact_type"/>
</dbReference>
<evidence type="ECO:0000313" key="5">
    <source>
        <dbReference type="EMBL" id="PXX79996.1"/>
    </source>
</evidence>
<dbReference type="Gene3D" id="1.10.260.40">
    <property type="entry name" value="lambda repressor-like DNA-binding domains"/>
    <property type="match status" value="1"/>
</dbReference>
<dbReference type="SUPFAM" id="SSF47413">
    <property type="entry name" value="lambda repressor-like DNA-binding domains"/>
    <property type="match status" value="1"/>
</dbReference>
<evidence type="ECO:0000259" key="4">
    <source>
        <dbReference type="PROSITE" id="PS50943"/>
    </source>
</evidence>
<dbReference type="SMART" id="SM00530">
    <property type="entry name" value="HTH_XRE"/>
    <property type="match status" value="1"/>
</dbReference>
<dbReference type="InterPro" id="IPR013096">
    <property type="entry name" value="Cupin_2"/>
</dbReference>
<dbReference type="SUPFAM" id="SSF51182">
    <property type="entry name" value="RmlC-like cupins"/>
    <property type="match status" value="1"/>
</dbReference>
<dbReference type="CDD" id="cd02209">
    <property type="entry name" value="cupin_XRE_C"/>
    <property type="match status" value="1"/>
</dbReference>
<accession>A0A318KWE9</accession>
<comment type="caution">
    <text evidence="5">The sequence shown here is derived from an EMBL/GenBank/DDBJ whole genome shotgun (WGS) entry which is preliminary data.</text>
</comment>
<protein>
    <submittedName>
        <fullName evidence="5">XRE family transcriptional regulator</fullName>
    </submittedName>
</protein>
<evidence type="ECO:0000256" key="1">
    <source>
        <dbReference type="ARBA" id="ARBA00023015"/>
    </source>
</evidence>
<keyword evidence="3" id="KW-0804">Transcription</keyword>
<dbReference type="InterPro" id="IPR010982">
    <property type="entry name" value="Lambda_DNA-bd_dom_sf"/>
</dbReference>
<dbReference type="PANTHER" id="PTHR46797:SF23">
    <property type="entry name" value="HTH-TYPE TRANSCRIPTIONAL REGULATOR SUTR"/>
    <property type="match status" value="1"/>
</dbReference>
<dbReference type="GO" id="GO:0003700">
    <property type="term" value="F:DNA-binding transcription factor activity"/>
    <property type="evidence" value="ECO:0007669"/>
    <property type="project" value="TreeGrafter"/>
</dbReference>
<keyword evidence="6" id="KW-1185">Reference proteome</keyword>
<sequence>MSKPSLPVIHNIAANLRRIRQQRGLTQDVLAQSAGVSRRMLVNIEAHESNVSFATLDRLANALSLSFAELVRPASVEEKSERPLSRPLRVWQDEHSDSHGTLLESVRFAGQCIELWHWQLAPGVTYEAEPASLGSQEMLYIISGELVLTLDGLVRPLVTGTSIAFASDQPYRFHNPGPFMLRFSKNVLLAAE</sequence>
<dbReference type="Pfam" id="PF07883">
    <property type="entry name" value="Cupin_2"/>
    <property type="match status" value="1"/>
</dbReference>
<dbReference type="GO" id="GO:0005829">
    <property type="term" value="C:cytosol"/>
    <property type="evidence" value="ECO:0007669"/>
    <property type="project" value="TreeGrafter"/>
</dbReference>
<keyword evidence="2" id="KW-0238">DNA-binding</keyword>
<evidence type="ECO:0000313" key="6">
    <source>
        <dbReference type="Proteomes" id="UP000247555"/>
    </source>
</evidence>
<evidence type="ECO:0000256" key="2">
    <source>
        <dbReference type="ARBA" id="ARBA00023125"/>
    </source>
</evidence>
<dbReference type="InterPro" id="IPR011051">
    <property type="entry name" value="RmlC_Cupin_sf"/>
</dbReference>
<reference evidence="5 6" key="1">
    <citation type="submission" date="2018-05" db="EMBL/GenBank/DDBJ databases">
        <title>Genomic Encyclopedia of Type Strains, Phase IV (KMG-IV): sequencing the most valuable type-strain genomes for metagenomic binning, comparative biology and taxonomic classification.</title>
        <authorList>
            <person name="Goeker M."/>
        </authorList>
    </citation>
    <scope>NUCLEOTIDE SEQUENCE [LARGE SCALE GENOMIC DNA]</scope>
    <source>
        <strain evidence="5 6">DSM 29661</strain>
    </source>
</reference>
<dbReference type="AlphaFoldDB" id="A0A318KWE9"/>